<organism evidence="1 2">
    <name type="scientific">Anaeramoeba flamelloides</name>
    <dbReference type="NCBI Taxonomy" id="1746091"/>
    <lineage>
        <taxon>Eukaryota</taxon>
        <taxon>Metamonada</taxon>
        <taxon>Anaeramoebidae</taxon>
        <taxon>Anaeramoeba</taxon>
    </lineage>
</organism>
<accession>A0ABQ8ZEE4</accession>
<proteinExistence type="predicted"/>
<dbReference type="Proteomes" id="UP001150062">
    <property type="component" value="Unassembled WGS sequence"/>
</dbReference>
<evidence type="ECO:0000313" key="2">
    <source>
        <dbReference type="Proteomes" id="UP001150062"/>
    </source>
</evidence>
<name>A0ABQ8ZEE4_9EUKA</name>
<evidence type="ECO:0000313" key="1">
    <source>
        <dbReference type="EMBL" id="KAJ6255263.1"/>
    </source>
</evidence>
<protein>
    <submittedName>
        <fullName evidence="1">Uncharacterized protein</fullName>
    </submittedName>
</protein>
<keyword evidence="2" id="KW-1185">Reference proteome</keyword>
<sequence>MTKQVEIKSMAKDYIFVRVASQKSNVVSQKLHKLRETLLRTSSSSSVGLELGFKEISGGLNATESSERETQSKEESNKEIQTAIADNWTSSSLSNIVYKDRIEEVQNIYYVTESINWNCVWNDRGTGAKSDVSIWKPTYTGKLRGYRAIGYYATRNYSSPSGSIIAPNKILEIGSSNKLIVTDKGSGGRSDVSHWNNDTKGVICSTAKPNYDNNTSSYYYLPKKNVTHKEFTQIWTDKGTGANTDHCICIDEFGLYRARTGYGDIWDDGIKNDSVIRL</sequence>
<reference evidence="1" key="1">
    <citation type="submission" date="2022-08" db="EMBL/GenBank/DDBJ databases">
        <title>Novel sulfate-reducing endosymbionts in the free-living metamonad Anaeramoeba.</title>
        <authorList>
            <person name="Jerlstrom-Hultqvist J."/>
            <person name="Cepicka I."/>
            <person name="Gallot-Lavallee L."/>
            <person name="Salas-Leiva D."/>
            <person name="Curtis B.A."/>
            <person name="Zahonova K."/>
            <person name="Pipaliya S."/>
            <person name="Dacks J."/>
            <person name="Roger A.J."/>
        </authorList>
    </citation>
    <scope>NUCLEOTIDE SEQUENCE</scope>
    <source>
        <strain evidence="1">Schooner1</strain>
    </source>
</reference>
<comment type="caution">
    <text evidence="1">The sequence shown here is derived from an EMBL/GenBank/DDBJ whole genome shotgun (WGS) entry which is preliminary data.</text>
</comment>
<gene>
    <name evidence="1" type="ORF">M0813_11583</name>
</gene>
<dbReference type="EMBL" id="JAOAOG010000007">
    <property type="protein sequence ID" value="KAJ6255263.1"/>
    <property type="molecule type" value="Genomic_DNA"/>
</dbReference>